<keyword evidence="4" id="KW-0645">Protease</keyword>
<dbReference type="AlphaFoldDB" id="A0A842ITA5"/>
<feature type="signal peptide" evidence="3">
    <location>
        <begin position="1"/>
        <end position="17"/>
    </location>
</feature>
<dbReference type="SUPFAM" id="SSF117281">
    <property type="entry name" value="Kelch motif"/>
    <property type="match status" value="1"/>
</dbReference>
<dbReference type="InterPro" id="IPR006652">
    <property type="entry name" value="Kelch_1"/>
</dbReference>
<keyword evidence="1" id="KW-0880">Kelch repeat</keyword>
<gene>
    <name evidence="4" type="ORF">H7F21_03210</name>
</gene>
<evidence type="ECO:0000313" key="5">
    <source>
        <dbReference type="Proteomes" id="UP000533900"/>
    </source>
</evidence>
<protein>
    <submittedName>
        <fullName evidence="4">Carboxypeptidase-like regulatory domain-containing protein</fullName>
    </submittedName>
</protein>
<dbReference type="PANTHER" id="PTHR24412:SF484">
    <property type="entry name" value="CHROMOSOME UNDETERMINED SCAFFOLD_17, WHOLE GENOME SHOTGUN SEQUENCE"/>
    <property type="match status" value="1"/>
</dbReference>
<evidence type="ECO:0000256" key="1">
    <source>
        <dbReference type="ARBA" id="ARBA00022441"/>
    </source>
</evidence>
<dbReference type="PANTHER" id="PTHR24412">
    <property type="entry name" value="KELCH PROTEIN"/>
    <property type="match status" value="1"/>
</dbReference>
<dbReference type="EMBL" id="JACLCP010000001">
    <property type="protein sequence ID" value="MBC2844088.1"/>
    <property type="molecule type" value="Genomic_DNA"/>
</dbReference>
<dbReference type="Gene3D" id="2.60.40.1120">
    <property type="entry name" value="Carboxypeptidase-like, regulatory domain"/>
    <property type="match status" value="1"/>
</dbReference>
<comment type="caution">
    <text evidence="4">The sequence shown here is derived from an EMBL/GenBank/DDBJ whole genome shotgun (WGS) entry which is preliminary data.</text>
</comment>
<evidence type="ECO:0000313" key="4">
    <source>
        <dbReference type="EMBL" id="MBC2844088.1"/>
    </source>
</evidence>
<proteinExistence type="predicted"/>
<dbReference type="InterPro" id="IPR015915">
    <property type="entry name" value="Kelch-typ_b-propeller"/>
</dbReference>
<keyword evidence="3" id="KW-0732">Signal</keyword>
<sequence length="451" mass="51393">MRNIVILFLFSSHFAIAQSISGSVIDSKTKEPLENVTVYIQKGKSGAASNSSGQFKFTPNSKVNKRTIIQFSRIGYHTKKMTLAKFYKRENTILLSKKLEELDEVIVNSSEILNDEINFKKLAPLKSGVFAFDSELVSNQIYVIAGNSSFIEDPSKKALIQAGRMQMPTFEWYLREAGRDFSRESYSDLLQIYDIENNTWSISETKFRKRTNHNVNSYGNELYVLGGKRLSNIGRYEYLDEKIEVLKMGSNEVIIDHINPHQAANFASMTYNDNIIVMGGSIKKRKNGAKVYSDASHIYNITSGKWYELPKMKTAKETQGIIIDNKIYLIGGYDGSKLNTIESYDLKNGVWKNEGKLFTKMESPALTAHQHMIYIFDKDELLTYNTMTNVLEAYNIRLSLKSPKMHYHQNKLYLLGGYTFNEYSFIASPDVYVIDAGEFSKTAPLNSKTIN</sequence>
<keyword evidence="4" id="KW-0121">Carboxypeptidase</keyword>
<evidence type="ECO:0000256" key="2">
    <source>
        <dbReference type="ARBA" id="ARBA00022737"/>
    </source>
</evidence>
<accession>A0A842ITA5</accession>
<keyword evidence="4" id="KW-0378">Hydrolase</keyword>
<dbReference type="Gene3D" id="2.120.10.80">
    <property type="entry name" value="Kelch-type beta propeller"/>
    <property type="match status" value="1"/>
</dbReference>
<organism evidence="4 5">
    <name type="scientific">Winogradskyella flava</name>
    <dbReference type="NCBI Taxonomy" id="1884876"/>
    <lineage>
        <taxon>Bacteria</taxon>
        <taxon>Pseudomonadati</taxon>
        <taxon>Bacteroidota</taxon>
        <taxon>Flavobacteriia</taxon>
        <taxon>Flavobacteriales</taxon>
        <taxon>Flavobacteriaceae</taxon>
        <taxon>Winogradskyella</taxon>
    </lineage>
</organism>
<reference evidence="4" key="1">
    <citation type="submission" date="2020-08" db="EMBL/GenBank/DDBJ databases">
        <title>Winogradskyella ouciana sp. nov., isolated from the hadal seawater of the Mariana Trench.</title>
        <authorList>
            <person name="He X."/>
        </authorList>
    </citation>
    <scope>NUCLEOTIDE SEQUENCE [LARGE SCALE GENOMIC DNA]</scope>
    <source>
        <strain evidence="4">KCTC 52348</strain>
    </source>
</reference>
<dbReference type="SMART" id="SM00612">
    <property type="entry name" value="Kelch"/>
    <property type="match status" value="2"/>
</dbReference>
<feature type="chain" id="PRO_5032415249" evidence="3">
    <location>
        <begin position="18"/>
        <end position="451"/>
    </location>
</feature>
<dbReference type="SUPFAM" id="SSF49464">
    <property type="entry name" value="Carboxypeptidase regulatory domain-like"/>
    <property type="match status" value="1"/>
</dbReference>
<name>A0A842ITA5_9FLAO</name>
<dbReference type="GO" id="GO:0004180">
    <property type="term" value="F:carboxypeptidase activity"/>
    <property type="evidence" value="ECO:0007669"/>
    <property type="project" value="UniProtKB-KW"/>
</dbReference>
<dbReference type="InterPro" id="IPR008969">
    <property type="entry name" value="CarboxyPept-like_regulatory"/>
</dbReference>
<dbReference type="Pfam" id="PF13715">
    <property type="entry name" value="CarbopepD_reg_2"/>
    <property type="match status" value="1"/>
</dbReference>
<evidence type="ECO:0000256" key="3">
    <source>
        <dbReference type="SAM" id="SignalP"/>
    </source>
</evidence>
<dbReference type="RefSeq" id="WP_185787778.1">
    <property type="nucleotide sequence ID" value="NZ_JACLCP010000001.1"/>
</dbReference>
<dbReference type="Pfam" id="PF24681">
    <property type="entry name" value="Kelch_KLHDC2_KLHL20_DRC7"/>
    <property type="match status" value="1"/>
</dbReference>
<dbReference type="Proteomes" id="UP000533900">
    <property type="component" value="Unassembled WGS sequence"/>
</dbReference>
<keyword evidence="2" id="KW-0677">Repeat</keyword>
<keyword evidence="5" id="KW-1185">Reference proteome</keyword>